<evidence type="ECO:0008006" key="4">
    <source>
        <dbReference type="Google" id="ProtNLM"/>
    </source>
</evidence>
<sequence length="135" mass="14999">MPEPFTEQVDAQACIILHPGSRYLRIGRPSDSLPHTVLHAIARKRKPGGPVYLDSFLVPHAKLDRDSVQELEECRLKVSHILQSSLTSDGSRRFATPPPQLASNNKRIKPVIDEEAEASPTWVEGDKEILVGDEV</sequence>
<dbReference type="AlphaFoldDB" id="A0AAV2QH50"/>
<evidence type="ECO:0000313" key="2">
    <source>
        <dbReference type="EMBL" id="CAL4081877.1"/>
    </source>
</evidence>
<keyword evidence="3" id="KW-1185">Reference proteome</keyword>
<dbReference type="EMBL" id="CAXKWB010006179">
    <property type="protein sequence ID" value="CAL4081877.1"/>
    <property type="molecule type" value="Genomic_DNA"/>
</dbReference>
<comment type="caution">
    <text evidence="2">The sequence shown here is derived from an EMBL/GenBank/DDBJ whole genome shotgun (WGS) entry which is preliminary data.</text>
</comment>
<feature type="non-terminal residue" evidence="2">
    <location>
        <position position="135"/>
    </location>
</feature>
<evidence type="ECO:0000256" key="1">
    <source>
        <dbReference type="SAM" id="MobiDB-lite"/>
    </source>
</evidence>
<feature type="region of interest" description="Disordered" evidence="1">
    <location>
        <begin position="86"/>
        <end position="107"/>
    </location>
</feature>
<evidence type="ECO:0000313" key="3">
    <source>
        <dbReference type="Proteomes" id="UP001497623"/>
    </source>
</evidence>
<protein>
    <recommendedName>
        <fullName evidence="4">Actin-related protein 8</fullName>
    </recommendedName>
</protein>
<reference evidence="2 3" key="1">
    <citation type="submission" date="2024-05" db="EMBL/GenBank/DDBJ databases">
        <authorList>
            <person name="Wallberg A."/>
        </authorList>
    </citation>
    <scope>NUCLEOTIDE SEQUENCE [LARGE SCALE GENOMIC DNA]</scope>
</reference>
<proteinExistence type="predicted"/>
<name>A0AAV2QH50_MEGNR</name>
<dbReference type="Gene3D" id="3.30.420.40">
    <property type="match status" value="1"/>
</dbReference>
<accession>A0AAV2QH50</accession>
<organism evidence="2 3">
    <name type="scientific">Meganyctiphanes norvegica</name>
    <name type="common">Northern krill</name>
    <name type="synonym">Thysanopoda norvegica</name>
    <dbReference type="NCBI Taxonomy" id="48144"/>
    <lineage>
        <taxon>Eukaryota</taxon>
        <taxon>Metazoa</taxon>
        <taxon>Ecdysozoa</taxon>
        <taxon>Arthropoda</taxon>
        <taxon>Crustacea</taxon>
        <taxon>Multicrustacea</taxon>
        <taxon>Malacostraca</taxon>
        <taxon>Eumalacostraca</taxon>
        <taxon>Eucarida</taxon>
        <taxon>Euphausiacea</taxon>
        <taxon>Euphausiidae</taxon>
        <taxon>Meganyctiphanes</taxon>
    </lineage>
</organism>
<dbReference type="Proteomes" id="UP001497623">
    <property type="component" value="Unassembled WGS sequence"/>
</dbReference>
<gene>
    <name evidence="2" type="ORF">MNOR_LOCUS11651</name>
</gene>